<name>A0A846MPW4_9BACT</name>
<dbReference type="PANTHER" id="PTHR12358">
    <property type="entry name" value="SPHINGOSINE KINASE"/>
    <property type="match status" value="1"/>
</dbReference>
<dbReference type="RefSeq" id="WP_166918595.1">
    <property type="nucleotide sequence ID" value="NZ_JAASRN010000001.1"/>
</dbReference>
<keyword evidence="7" id="KW-1185">Reference proteome</keyword>
<proteinExistence type="predicted"/>
<dbReference type="SUPFAM" id="SSF111331">
    <property type="entry name" value="NAD kinase/diacylglycerol kinase-like"/>
    <property type="match status" value="1"/>
</dbReference>
<dbReference type="InterPro" id="IPR017438">
    <property type="entry name" value="ATP-NAD_kinase_N"/>
</dbReference>
<comment type="caution">
    <text evidence="6">The sequence shown here is derived from an EMBL/GenBank/DDBJ whole genome shotgun (WGS) entry which is preliminary data.</text>
</comment>
<dbReference type="Pfam" id="PF00781">
    <property type="entry name" value="DAGK_cat"/>
    <property type="match status" value="1"/>
</dbReference>
<dbReference type="InterPro" id="IPR045540">
    <property type="entry name" value="YegS/DAGK_C"/>
</dbReference>
<evidence type="ECO:0000256" key="2">
    <source>
        <dbReference type="ARBA" id="ARBA00022741"/>
    </source>
</evidence>
<dbReference type="GO" id="GO:0016301">
    <property type="term" value="F:kinase activity"/>
    <property type="evidence" value="ECO:0007669"/>
    <property type="project" value="UniProtKB-KW"/>
</dbReference>
<keyword evidence="3 6" id="KW-0418">Kinase</keyword>
<dbReference type="Gene3D" id="3.40.50.10330">
    <property type="entry name" value="Probable inorganic polyphosphate/atp-NAD kinase, domain 1"/>
    <property type="match status" value="1"/>
</dbReference>
<keyword evidence="1" id="KW-0808">Transferase</keyword>
<dbReference type="PROSITE" id="PS50146">
    <property type="entry name" value="DAGK"/>
    <property type="match status" value="1"/>
</dbReference>
<feature type="domain" description="DAGKc" evidence="5">
    <location>
        <begin position="3"/>
        <end position="133"/>
    </location>
</feature>
<dbReference type="Proteomes" id="UP000537126">
    <property type="component" value="Unassembled WGS sequence"/>
</dbReference>
<keyword evidence="4" id="KW-0067">ATP-binding</keyword>
<dbReference type="GO" id="GO:0005524">
    <property type="term" value="F:ATP binding"/>
    <property type="evidence" value="ECO:0007669"/>
    <property type="project" value="UniProtKB-KW"/>
</dbReference>
<evidence type="ECO:0000313" key="7">
    <source>
        <dbReference type="Proteomes" id="UP000537126"/>
    </source>
</evidence>
<sequence>MPHDFTRILFVVNPISGGHDKEAFIRQIPQWADKHHYEVHIYKTTGNDDKSKIEETIKNWNPQVVVAVGGDGTCKLVAESLQGSQAVMGIIPFGSANGLATSLHIPATPLEALQQLPHMTIQRLDALYVNKALSLHLADLGFNAKVIHRFQEEKTRGWWGYMKLYLQERRSLKSFKIRFHLPHAPKRKWFNARAYILVIANMQRYGTEALINPLGRANDGKFELVLVRPIPWWRLLLALPLFFSDKHLQKGLSKIWQTDYAELYLKKAEALQVDGEPMGKHKKVVIRIKKQAIPVLCPQEQTNDRLPLFS</sequence>
<protein>
    <submittedName>
        <fullName evidence="6">Diacylglycerol kinase family enzyme</fullName>
    </submittedName>
</protein>
<dbReference type="EMBL" id="JAASRN010000001">
    <property type="protein sequence ID" value="NIK73347.1"/>
    <property type="molecule type" value="Genomic_DNA"/>
</dbReference>
<reference evidence="6 7" key="1">
    <citation type="submission" date="2020-03" db="EMBL/GenBank/DDBJ databases">
        <title>Genomic Encyclopedia of Type Strains, Phase IV (KMG-IV): sequencing the most valuable type-strain genomes for metagenomic binning, comparative biology and taxonomic classification.</title>
        <authorList>
            <person name="Goeker M."/>
        </authorList>
    </citation>
    <scope>NUCLEOTIDE SEQUENCE [LARGE SCALE GENOMIC DNA]</scope>
    <source>
        <strain evidence="6 7">DSM 5718</strain>
    </source>
</reference>
<gene>
    <name evidence="6" type="ORF">FHS56_000833</name>
</gene>
<evidence type="ECO:0000259" key="5">
    <source>
        <dbReference type="PROSITE" id="PS50146"/>
    </source>
</evidence>
<dbReference type="InterPro" id="IPR016064">
    <property type="entry name" value="NAD/diacylglycerol_kinase_sf"/>
</dbReference>
<dbReference type="PANTHER" id="PTHR12358:SF106">
    <property type="entry name" value="LIPID KINASE YEGS"/>
    <property type="match status" value="1"/>
</dbReference>
<evidence type="ECO:0000313" key="6">
    <source>
        <dbReference type="EMBL" id="NIK73347.1"/>
    </source>
</evidence>
<dbReference type="SMART" id="SM00046">
    <property type="entry name" value="DAGKc"/>
    <property type="match status" value="1"/>
</dbReference>
<accession>A0A846MPW4</accession>
<organism evidence="6 7">
    <name type="scientific">Thermonema lapsum</name>
    <dbReference type="NCBI Taxonomy" id="28195"/>
    <lineage>
        <taxon>Bacteria</taxon>
        <taxon>Pseudomonadati</taxon>
        <taxon>Bacteroidota</taxon>
        <taxon>Cytophagia</taxon>
        <taxon>Cytophagales</taxon>
        <taxon>Thermonemataceae</taxon>
        <taxon>Thermonema</taxon>
    </lineage>
</organism>
<dbReference type="GO" id="GO:0005886">
    <property type="term" value="C:plasma membrane"/>
    <property type="evidence" value="ECO:0007669"/>
    <property type="project" value="TreeGrafter"/>
</dbReference>
<keyword evidence="2" id="KW-0547">Nucleotide-binding</keyword>
<dbReference type="Pfam" id="PF19279">
    <property type="entry name" value="YegS_C"/>
    <property type="match status" value="1"/>
</dbReference>
<dbReference type="AlphaFoldDB" id="A0A846MPW4"/>
<evidence type="ECO:0000256" key="1">
    <source>
        <dbReference type="ARBA" id="ARBA00022679"/>
    </source>
</evidence>
<dbReference type="InterPro" id="IPR050187">
    <property type="entry name" value="Lipid_Phosphate_FormReg"/>
</dbReference>
<dbReference type="InterPro" id="IPR001206">
    <property type="entry name" value="Diacylglycerol_kinase_cat_dom"/>
</dbReference>
<evidence type="ECO:0000256" key="4">
    <source>
        <dbReference type="ARBA" id="ARBA00022840"/>
    </source>
</evidence>
<dbReference type="Gene3D" id="2.60.200.40">
    <property type="match status" value="1"/>
</dbReference>
<evidence type="ECO:0000256" key="3">
    <source>
        <dbReference type="ARBA" id="ARBA00022777"/>
    </source>
</evidence>